<comment type="caution">
    <text evidence="3">The sequence shown here is derived from an EMBL/GenBank/DDBJ whole genome shotgun (WGS) entry which is preliminary data.</text>
</comment>
<reference evidence="4" key="1">
    <citation type="journal article" date="2019" name="Int. J. Syst. Evol. Microbiol.">
        <title>The Global Catalogue of Microorganisms (GCM) 10K type strain sequencing project: providing services to taxonomists for standard genome sequencing and annotation.</title>
        <authorList>
            <consortium name="The Broad Institute Genomics Platform"/>
            <consortium name="The Broad Institute Genome Sequencing Center for Infectious Disease"/>
            <person name="Wu L."/>
            <person name="Ma J."/>
        </authorList>
    </citation>
    <scope>NUCLEOTIDE SEQUENCE [LARGE SCALE GENOMIC DNA]</scope>
    <source>
        <strain evidence="4">GH52</strain>
    </source>
</reference>
<dbReference type="InterPro" id="IPR002762">
    <property type="entry name" value="CbiX-like"/>
</dbReference>
<dbReference type="PANTHER" id="PTHR33542">
    <property type="entry name" value="SIROHYDROCHLORIN FERROCHELATASE, CHLOROPLASTIC"/>
    <property type="match status" value="1"/>
</dbReference>
<dbReference type="SUPFAM" id="SSF53800">
    <property type="entry name" value="Chelatase"/>
    <property type="match status" value="1"/>
</dbReference>
<dbReference type="InterPro" id="IPR050963">
    <property type="entry name" value="Sirohydro_Cobaltochel/CbiX"/>
</dbReference>
<evidence type="ECO:0000256" key="2">
    <source>
        <dbReference type="ARBA" id="ARBA00023239"/>
    </source>
</evidence>
<evidence type="ECO:0000256" key="1">
    <source>
        <dbReference type="ARBA" id="ARBA00022723"/>
    </source>
</evidence>
<evidence type="ECO:0000313" key="3">
    <source>
        <dbReference type="EMBL" id="MFD2117158.1"/>
    </source>
</evidence>
<dbReference type="EMBL" id="JBHUHO010000035">
    <property type="protein sequence ID" value="MFD2117158.1"/>
    <property type="molecule type" value="Genomic_DNA"/>
</dbReference>
<dbReference type="CDD" id="cd03416">
    <property type="entry name" value="CbiX_SirB_N"/>
    <property type="match status" value="1"/>
</dbReference>
<dbReference type="Proteomes" id="UP001597362">
    <property type="component" value="Unassembled WGS sequence"/>
</dbReference>
<accession>A0ABW4YNA7</accession>
<dbReference type="RefSeq" id="WP_377774056.1">
    <property type="nucleotide sequence ID" value="NZ_JBHUHO010000035.1"/>
</dbReference>
<proteinExistence type="predicted"/>
<name>A0ABW4YNA7_9BACL</name>
<gene>
    <name evidence="3" type="ORF">ACFSJH_15615</name>
</gene>
<organism evidence="3 4">
    <name type="scientific">Paenibacillus yanchengensis</name>
    <dbReference type="NCBI Taxonomy" id="2035833"/>
    <lineage>
        <taxon>Bacteria</taxon>
        <taxon>Bacillati</taxon>
        <taxon>Bacillota</taxon>
        <taxon>Bacilli</taxon>
        <taxon>Bacillales</taxon>
        <taxon>Paenibacillaceae</taxon>
        <taxon>Paenibacillus</taxon>
    </lineage>
</organism>
<dbReference type="Gene3D" id="3.40.50.1400">
    <property type="match status" value="2"/>
</dbReference>
<protein>
    <submittedName>
        <fullName evidence="3">Sirohydrochlorin chelatase</fullName>
    </submittedName>
</protein>
<dbReference type="Pfam" id="PF01903">
    <property type="entry name" value="CbiX"/>
    <property type="match status" value="2"/>
</dbReference>
<dbReference type="PANTHER" id="PTHR33542:SF3">
    <property type="entry name" value="SIROHYDROCHLORIN FERROCHELATASE, CHLOROPLASTIC"/>
    <property type="match status" value="1"/>
</dbReference>
<sequence>MMRAILFIAHGSRVRESQQAVLDFFNHFYDPTLAPIQEVCFLELADPDITAGIRRCIEKGATAITAVPFLLLATGHAKRDIPVQLEQASAAYPDIAITYGQPLGVTEQMINVMMASTNHALHRHRLATVAATESDPASTVSPSENVILIVGRGSSDPDIYPYFQALKDSYLHHSPFDHVHTCFLAASQPSFEQTLSQLLAQHPKQLIILPYLLFRGVLTDHIIRTVQTMQPCYDAQTTCIIANPLADDPLLQIALRQRTIEALTTGRNIDVSSTNQSS</sequence>
<evidence type="ECO:0000313" key="4">
    <source>
        <dbReference type="Proteomes" id="UP001597362"/>
    </source>
</evidence>
<keyword evidence="4" id="KW-1185">Reference proteome</keyword>
<keyword evidence="2" id="KW-0456">Lyase</keyword>
<dbReference type="CDD" id="cd03414">
    <property type="entry name" value="CbiX_SirB_C"/>
    <property type="match status" value="1"/>
</dbReference>
<keyword evidence="1" id="KW-0479">Metal-binding</keyword>